<keyword evidence="3" id="KW-0694">RNA-binding</keyword>
<dbReference type="InterPro" id="IPR055132">
    <property type="entry name" value="RNase_J_b_CASP"/>
</dbReference>
<evidence type="ECO:0000313" key="5">
    <source>
        <dbReference type="EMBL" id="PIZ48832.1"/>
    </source>
</evidence>
<evidence type="ECO:0000259" key="4">
    <source>
        <dbReference type="SMART" id="SM00849"/>
    </source>
</evidence>
<accession>A0A2M7TMQ8</accession>
<dbReference type="PANTHER" id="PTHR43694">
    <property type="entry name" value="RIBONUCLEASE J"/>
    <property type="match status" value="1"/>
</dbReference>
<feature type="domain" description="Metallo-beta-lactamase" evidence="4">
    <location>
        <begin position="19"/>
        <end position="215"/>
    </location>
</feature>
<sequence>MKITSKLKIIPLGGLGEVGRNMTILEYEDKIIIIDMGLGFPELDMPGIDFTVPNTKYLEDKKNKILGVFFTHGHYDHIGAVPYLIGKIGNPPLFASPLTTAIIKKRQTDFPNAPKLNIKVVKEEEVIKLNPFEVSFFHVNHNIPDDYAIKVETPIGTIIYTSDFKFDPHPVNDKPTNLKQLKSFGDQGILLLLEDSTGAEEEGHSISEKTIKENLEIIFKQAKGRIIATTFASLLNRIQQLITLSEAYNRKVVIQGYTMKSNVEISKELGYIKAEKHTIIEPKDMHRYQDERITVIGTGAQGESNAFLMRYANGEHKEVQLKRGDTVIFSSSVVPGNERSVQALKDNLYKRGAHVFHYKMMDIHASGHGEREDLREMLRLL</sequence>
<evidence type="ECO:0000313" key="6">
    <source>
        <dbReference type="Proteomes" id="UP000229753"/>
    </source>
</evidence>
<keyword evidence="2" id="KW-0378">Hydrolase</keyword>
<keyword evidence="1" id="KW-0540">Nuclease</keyword>
<feature type="non-terminal residue" evidence="5">
    <location>
        <position position="381"/>
    </location>
</feature>
<evidence type="ECO:0000256" key="3">
    <source>
        <dbReference type="ARBA" id="ARBA00022884"/>
    </source>
</evidence>
<dbReference type="Pfam" id="PF22505">
    <property type="entry name" value="RNase_J_b_CASP"/>
    <property type="match status" value="1"/>
</dbReference>
<dbReference type="SMART" id="SM00849">
    <property type="entry name" value="Lactamase_B"/>
    <property type="match status" value="1"/>
</dbReference>
<dbReference type="CDD" id="cd07714">
    <property type="entry name" value="RNaseJ_MBL-fold"/>
    <property type="match status" value="1"/>
</dbReference>
<dbReference type="AlphaFoldDB" id="A0A2M7TMQ8"/>
<name>A0A2M7TMQ8_9BACT</name>
<keyword evidence="2" id="KW-0269">Exonuclease</keyword>
<dbReference type="InterPro" id="IPR042173">
    <property type="entry name" value="RNase_J_2"/>
</dbReference>
<evidence type="ECO:0000256" key="2">
    <source>
        <dbReference type="ARBA" id="ARBA00022839"/>
    </source>
</evidence>
<dbReference type="PANTHER" id="PTHR43694:SF1">
    <property type="entry name" value="RIBONUCLEASE J"/>
    <property type="match status" value="1"/>
</dbReference>
<evidence type="ECO:0000256" key="1">
    <source>
        <dbReference type="ARBA" id="ARBA00022722"/>
    </source>
</evidence>
<dbReference type="Pfam" id="PF00753">
    <property type="entry name" value="Lactamase_B"/>
    <property type="match status" value="1"/>
</dbReference>
<dbReference type="Proteomes" id="UP000229753">
    <property type="component" value="Unassembled WGS sequence"/>
</dbReference>
<protein>
    <submittedName>
        <fullName evidence="5">Ribonuclease J</fullName>
    </submittedName>
</protein>
<dbReference type="GO" id="GO:0004527">
    <property type="term" value="F:exonuclease activity"/>
    <property type="evidence" value="ECO:0007669"/>
    <property type="project" value="UniProtKB-KW"/>
</dbReference>
<dbReference type="GO" id="GO:0003723">
    <property type="term" value="F:RNA binding"/>
    <property type="evidence" value="ECO:0007669"/>
    <property type="project" value="UniProtKB-KW"/>
</dbReference>
<organism evidence="5 6">
    <name type="scientific">Candidatus Woesebacteria bacterium CG_4_10_14_0_2_um_filter_39_14</name>
    <dbReference type="NCBI Taxonomy" id="1975054"/>
    <lineage>
        <taxon>Bacteria</taxon>
        <taxon>Candidatus Woeseibacteriota</taxon>
    </lineage>
</organism>
<dbReference type="Gene3D" id="3.60.15.10">
    <property type="entry name" value="Ribonuclease Z/Hydroxyacylglutathione hydrolase-like"/>
    <property type="match status" value="1"/>
</dbReference>
<reference evidence="6" key="1">
    <citation type="submission" date="2017-09" db="EMBL/GenBank/DDBJ databases">
        <title>Depth-based differentiation of microbial function through sediment-hosted aquifers and enrichment of novel symbionts in the deep terrestrial subsurface.</title>
        <authorList>
            <person name="Probst A.J."/>
            <person name="Ladd B."/>
            <person name="Jarett J.K."/>
            <person name="Geller-Mcgrath D.E."/>
            <person name="Sieber C.M.K."/>
            <person name="Emerson J.B."/>
            <person name="Anantharaman K."/>
            <person name="Thomas B.C."/>
            <person name="Malmstrom R."/>
            <person name="Stieglmeier M."/>
            <person name="Klingl A."/>
            <person name="Woyke T."/>
            <person name="Ryan C.M."/>
            <person name="Banfield J.F."/>
        </authorList>
    </citation>
    <scope>NUCLEOTIDE SEQUENCE [LARGE SCALE GENOMIC DNA]</scope>
</reference>
<dbReference type="InterPro" id="IPR001279">
    <property type="entry name" value="Metallo-B-lactamas"/>
</dbReference>
<comment type="caution">
    <text evidence="5">The sequence shown here is derived from an EMBL/GenBank/DDBJ whole genome shotgun (WGS) entry which is preliminary data.</text>
</comment>
<dbReference type="SUPFAM" id="SSF56281">
    <property type="entry name" value="Metallo-hydrolase/oxidoreductase"/>
    <property type="match status" value="1"/>
</dbReference>
<dbReference type="InterPro" id="IPR036866">
    <property type="entry name" value="RibonucZ/Hydroxyglut_hydro"/>
</dbReference>
<proteinExistence type="predicted"/>
<gene>
    <name evidence="5" type="ORF">COY29_02910</name>
</gene>
<dbReference type="EMBL" id="PFNO01000096">
    <property type="protein sequence ID" value="PIZ48832.1"/>
    <property type="molecule type" value="Genomic_DNA"/>
</dbReference>
<dbReference type="Gene3D" id="3.40.50.10710">
    <property type="entry name" value="Metallo-hydrolase/oxidoreductase"/>
    <property type="match status" value="1"/>
</dbReference>